<comment type="caution">
    <text evidence="2">The sequence shown here is derived from an EMBL/GenBank/DDBJ whole genome shotgun (WGS) entry which is preliminary data.</text>
</comment>
<feature type="transmembrane region" description="Helical" evidence="1">
    <location>
        <begin position="14"/>
        <end position="34"/>
    </location>
</feature>
<keyword evidence="3" id="KW-1185">Reference proteome</keyword>
<evidence type="ECO:0000313" key="2">
    <source>
        <dbReference type="EMBL" id="ORD95395.1"/>
    </source>
</evidence>
<dbReference type="Proteomes" id="UP000192356">
    <property type="component" value="Unassembled WGS sequence"/>
</dbReference>
<name>A0A1X0Q6K3_9MICR</name>
<keyword evidence="1" id="KW-0472">Membrane</keyword>
<gene>
    <name evidence="2" type="ORF">HERIO_2527</name>
</gene>
<organism evidence="2 3">
    <name type="scientific">Hepatospora eriocheir</name>
    <dbReference type="NCBI Taxonomy" id="1081669"/>
    <lineage>
        <taxon>Eukaryota</taxon>
        <taxon>Fungi</taxon>
        <taxon>Fungi incertae sedis</taxon>
        <taxon>Microsporidia</taxon>
        <taxon>Hepatosporidae</taxon>
        <taxon>Hepatospora</taxon>
    </lineage>
</organism>
<accession>A0A1X0Q6K3</accession>
<sequence length="60" mass="6881">MLSLDLESFVFKDLLLLIFWLFLSEILDLSSVVFDDSSFIKTASLISDPSLLFFEFSLIV</sequence>
<reference evidence="2 3" key="1">
    <citation type="journal article" date="2017" name="Environ. Microbiol.">
        <title>Decay of the glycolytic pathway and adaptation to intranuclear parasitism within Enterocytozoonidae microsporidia.</title>
        <authorList>
            <person name="Wiredu Boakye D."/>
            <person name="Jaroenlak P."/>
            <person name="Prachumwat A."/>
            <person name="Williams T.A."/>
            <person name="Bateman K.S."/>
            <person name="Itsathitphaisarn O."/>
            <person name="Sritunyalucksana K."/>
            <person name="Paszkiewicz K.H."/>
            <person name="Moore K.A."/>
            <person name="Stentiford G.D."/>
            <person name="Williams B.A."/>
        </authorList>
    </citation>
    <scope>NUCLEOTIDE SEQUENCE [LARGE SCALE GENOMIC DNA]</scope>
    <source>
        <strain evidence="2 3">GB1</strain>
    </source>
</reference>
<evidence type="ECO:0000313" key="3">
    <source>
        <dbReference type="Proteomes" id="UP000192356"/>
    </source>
</evidence>
<dbReference type="AlphaFoldDB" id="A0A1X0Q6K3"/>
<proteinExistence type="predicted"/>
<dbReference type="VEuPathDB" id="MicrosporidiaDB:HERIO_2527"/>
<dbReference type="EMBL" id="LVKB01000336">
    <property type="protein sequence ID" value="ORD95395.1"/>
    <property type="molecule type" value="Genomic_DNA"/>
</dbReference>
<keyword evidence="1" id="KW-0812">Transmembrane</keyword>
<protein>
    <submittedName>
        <fullName evidence="2">Uncharacterized protein</fullName>
    </submittedName>
</protein>
<keyword evidence="1" id="KW-1133">Transmembrane helix</keyword>
<evidence type="ECO:0000256" key="1">
    <source>
        <dbReference type="SAM" id="Phobius"/>
    </source>
</evidence>